<dbReference type="InterPro" id="IPR002921">
    <property type="entry name" value="Fungal_lipase-type"/>
</dbReference>
<dbReference type="Proteomes" id="UP000812961">
    <property type="component" value="Unassembled WGS sequence"/>
</dbReference>
<keyword evidence="3" id="KW-1185">Reference proteome</keyword>
<dbReference type="EMBL" id="JAICCF010000002">
    <property type="protein sequence ID" value="MBW8684761.1"/>
    <property type="molecule type" value="Genomic_DNA"/>
</dbReference>
<protein>
    <submittedName>
        <fullName evidence="2">Lipase family protein</fullName>
    </submittedName>
</protein>
<gene>
    <name evidence="2" type="ORF">K1Y79_10510</name>
</gene>
<dbReference type="RefSeq" id="WP_220249974.1">
    <property type="nucleotide sequence ID" value="NZ_JAICCF010000002.1"/>
</dbReference>
<name>A0ABS7GAR2_9BACT</name>
<accession>A0ABS7GAR2</accession>
<dbReference type="InterPro" id="IPR051218">
    <property type="entry name" value="Sec_MonoDiacylglyc_Lipase"/>
</dbReference>
<reference evidence="2 3" key="1">
    <citation type="submission" date="2021-08" db="EMBL/GenBank/DDBJ databases">
        <title>The genome sequence of Chitinophaga sp. B61.</title>
        <authorList>
            <person name="Zhang X."/>
        </authorList>
    </citation>
    <scope>NUCLEOTIDE SEQUENCE [LARGE SCALE GENOMIC DNA]</scope>
    <source>
        <strain evidence="2 3">B61</strain>
    </source>
</reference>
<comment type="caution">
    <text evidence="2">The sequence shown here is derived from an EMBL/GenBank/DDBJ whole genome shotgun (WGS) entry which is preliminary data.</text>
</comment>
<dbReference type="SUPFAM" id="SSF53474">
    <property type="entry name" value="alpha/beta-Hydrolases"/>
    <property type="match status" value="1"/>
</dbReference>
<dbReference type="Gene3D" id="3.40.50.1820">
    <property type="entry name" value="alpha/beta hydrolase"/>
    <property type="match status" value="1"/>
</dbReference>
<sequence length="331" mass="36287">MTPFTLDAKYTFEQVMMTLAAIAYTPNPSEISQQLAVPEYATQNQWNLVWGPVYTLDGLDVDNLLYVVKYNSPNSNIFAVVIRGTVLSYDLSTLVDLFEDLDVSVMDAWTYPNVPGALVANGTLTGLDILTDMRDYNTGQTLLQFLSSQPGSAVCVTGHSLGGCLTTVLAPWLAYQFEQYNIRQLVVPCSFAAPTAGNQAFATWYNQAFPAPTYRYYNSIDAIPMAWNNLNGIKALFPGGPACPWALKDLISLVQDWLYVSDATYAQTNAAGNALPGTVLPNSSWFANMEHQHDHNTYLTLLGAPNVQLSVTASVSVKQHHPSLLKAEKPI</sequence>
<dbReference type="CDD" id="cd00519">
    <property type="entry name" value="Lipase_3"/>
    <property type="match status" value="1"/>
</dbReference>
<evidence type="ECO:0000313" key="2">
    <source>
        <dbReference type="EMBL" id="MBW8684761.1"/>
    </source>
</evidence>
<dbReference type="PANTHER" id="PTHR45856:SF11">
    <property type="entry name" value="FUNGAL LIPASE-LIKE DOMAIN-CONTAINING PROTEIN"/>
    <property type="match status" value="1"/>
</dbReference>
<feature type="domain" description="Fungal lipase-type" evidence="1">
    <location>
        <begin position="80"/>
        <end position="226"/>
    </location>
</feature>
<organism evidence="2 3">
    <name type="scientific">Chitinophaga rhizophila</name>
    <dbReference type="NCBI Taxonomy" id="2866212"/>
    <lineage>
        <taxon>Bacteria</taxon>
        <taxon>Pseudomonadati</taxon>
        <taxon>Bacteroidota</taxon>
        <taxon>Chitinophagia</taxon>
        <taxon>Chitinophagales</taxon>
        <taxon>Chitinophagaceae</taxon>
        <taxon>Chitinophaga</taxon>
    </lineage>
</organism>
<proteinExistence type="predicted"/>
<dbReference type="Pfam" id="PF01764">
    <property type="entry name" value="Lipase_3"/>
    <property type="match status" value="1"/>
</dbReference>
<evidence type="ECO:0000313" key="3">
    <source>
        <dbReference type="Proteomes" id="UP000812961"/>
    </source>
</evidence>
<evidence type="ECO:0000259" key="1">
    <source>
        <dbReference type="Pfam" id="PF01764"/>
    </source>
</evidence>
<dbReference type="PANTHER" id="PTHR45856">
    <property type="entry name" value="ALPHA/BETA-HYDROLASES SUPERFAMILY PROTEIN"/>
    <property type="match status" value="1"/>
</dbReference>
<dbReference type="InterPro" id="IPR029058">
    <property type="entry name" value="AB_hydrolase_fold"/>
</dbReference>